<feature type="domain" description="HTH cro/C1-type" evidence="1">
    <location>
        <begin position="24"/>
        <end position="79"/>
    </location>
</feature>
<accession>A0ABQ1UI15</accession>
<comment type="caution">
    <text evidence="2">The sequence shown here is derived from an EMBL/GenBank/DDBJ whole genome shotgun (WGS) entry which is preliminary data.</text>
</comment>
<protein>
    <recommendedName>
        <fullName evidence="1">HTH cro/C1-type domain-containing protein</fullName>
    </recommendedName>
</protein>
<proteinExistence type="predicted"/>
<dbReference type="SUPFAM" id="SSF47413">
    <property type="entry name" value="lambda repressor-like DNA-binding domains"/>
    <property type="match status" value="1"/>
</dbReference>
<name>A0ABQ1UI15_9BACT</name>
<dbReference type="InterPro" id="IPR001387">
    <property type="entry name" value="Cro/C1-type_HTH"/>
</dbReference>
<evidence type="ECO:0000259" key="1">
    <source>
        <dbReference type="PROSITE" id="PS50943"/>
    </source>
</evidence>
<organism evidence="2 3">
    <name type="scientific">Echinicola rosea</name>
    <dbReference type="NCBI Taxonomy" id="1807691"/>
    <lineage>
        <taxon>Bacteria</taxon>
        <taxon>Pseudomonadati</taxon>
        <taxon>Bacteroidota</taxon>
        <taxon>Cytophagia</taxon>
        <taxon>Cytophagales</taxon>
        <taxon>Cyclobacteriaceae</taxon>
        <taxon>Echinicola</taxon>
    </lineage>
</organism>
<evidence type="ECO:0000313" key="3">
    <source>
        <dbReference type="Proteomes" id="UP000647339"/>
    </source>
</evidence>
<dbReference type="EMBL" id="BMIU01000001">
    <property type="protein sequence ID" value="GGF19349.1"/>
    <property type="molecule type" value="Genomic_DNA"/>
</dbReference>
<dbReference type="RefSeq" id="WP_308420971.1">
    <property type="nucleotide sequence ID" value="NZ_BMIU01000001.1"/>
</dbReference>
<evidence type="ECO:0000313" key="2">
    <source>
        <dbReference type="EMBL" id="GGF19349.1"/>
    </source>
</evidence>
<dbReference type="Proteomes" id="UP000647339">
    <property type="component" value="Unassembled WGS sequence"/>
</dbReference>
<sequence>MSKIEIKHITNMEKELKQHIAENLRKYRVLRGFTQEYIADYLGKKDYTAYSRYEQGRSNLKMDDAIKLSELYDVQIQELINGNPAIKHSRINGTSKQGGHFSVMVSLDGSIDTLENQMKRLKKLNTLIEHGEV</sequence>
<dbReference type="Pfam" id="PF01381">
    <property type="entry name" value="HTH_3"/>
    <property type="match status" value="1"/>
</dbReference>
<dbReference type="Gene3D" id="1.10.260.40">
    <property type="entry name" value="lambda repressor-like DNA-binding domains"/>
    <property type="match status" value="1"/>
</dbReference>
<dbReference type="PROSITE" id="PS50943">
    <property type="entry name" value="HTH_CROC1"/>
    <property type="match status" value="1"/>
</dbReference>
<dbReference type="InterPro" id="IPR010982">
    <property type="entry name" value="Lambda_DNA-bd_dom_sf"/>
</dbReference>
<dbReference type="CDD" id="cd00093">
    <property type="entry name" value="HTH_XRE"/>
    <property type="match status" value="1"/>
</dbReference>
<dbReference type="SMART" id="SM00530">
    <property type="entry name" value="HTH_XRE"/>
    <property type="match status" value="1"/>
</dbReference>
<keyword evidence="3" id="KW-1185">Reference proteome</keyword>
<gene>
    <name evidence="2" type="ORF">GCM10011339_04220</name>
</gene>
<reference evidence="3" key="1">
    <citation type="journal article" date="2019" name="Int. J. Syst. Evol. Microbiol.">
        <title>The Global Catalogue of Microorganisms (GCM) 10K type strain sequencing project: providing services to taxonomists for standard genome sequencing and annotation.</title>
        <authorList>
            <consortium name="The Broad Institute Genomics Platform"/>
            <consortium name="The Broad Institute Genome Sequencing Center for Infectious Disease"/>
            <person name="Wu L."/>
            <person name="Ma J."/>
        </authorList>
    </citation>
    <scope>NUCLEOTIDE SEQUENCE [LARGE SCALE GENOMIC DNA]</scope>
    <source>
        <strain evidence="3">CGMCC 1.15407</strain>
    </source>
</reference>